<dbReference type="Pfam" id="PF13399">
    <property type="entry name" value="LytR_C"/>
    <property type="match status" value="1"/>
</dbReference>
<proteinExistence type="inferred from homology"/>
<feature type="domain" description="LytR/CpsA/Psr regulator C-terminal" evidence="4">
    <location>
        <begin position="370"/>
        <end position="451"/>
    </location>
</feature>
<protein>
    <submittedName>
        <fullName evidence="5">LytR family transcriptional regulator</fullName>
    </submittedName>
</protein>
<dbReference type="PANTHER" id="PTHR33392">
    <property type="entry name" value="POLYISOPRENYL-TEICHOIC ACID--PEPTIDOGLYCAN TEICHOIC ACID TRANSFERASE TAGU"/>
    <property type="match status" value="1"/>
</dbReference>
<dbReference type="Pfam" id="PF03816">
    <property type="entry name" value="LytR_cpsA_psr"/>
    <property type="match status" value="1"/>
</dbReference>
<comment type="similarity">
    <text evidence="1">Belongs to the LytR/CpsA/Psr (LCP) family.</text>
</comment>
<evidence type="ECO:0000259" key="4">
    <source>
        <dbReference type="Pfam" id="PF13399"/>
    </source>
</evidence>
<comment type="caution">
    <text evidence="5">The sequence shown here is derived from an EMBL/GenBank/DDBJ whole genome shotgun (WGS) entry which is preliminary data.</text>
</comment>
<accession>A0A917PNP2</accession>
<dbReference type="InterPro" id="IPR050922">
    <property type="entry name" value="LytR/CpsA/Psr_CW_biosynth"/>
</dbReference>
<sequence length="461" mass="49172">MSDPQPPQAPEPGRRNWSARRQVGRVRSGQVYYDHAEPAGAAPATPVRERTSPAWRAWQLSALTLSALSLGGYAVLNASGGEARRVMAAVPGEAPHLTLLVAGRDIVYCAPYTPCKDQDTRKVWQPPNTDSIMLIKVDGSKINVLSIPRDTNVGPYDPNRGPASQKVNSQYWSSGLQGLSSAVEEITGERVDYTAVVRTDYVERVIGALGGLDVTVPDIAAYGHPDQRGIQFDDNAANLHVHLQPGPHHLDGKQAVAYLRMRKGVGDDYGRMDHQKQALSQLVGKLKSPGRLAAALPVIVGGLSNGVDTNADAGLVQSLTPALSQVRLNFATLPTNEIPGSYNLAADREALARLWNDDAAQGTAGAKAASVVVEDASGHGLGPRFVKALRQAGYSTVKLQTVPASPEHTQVFTQTEPRAAENLADLLNVSRLQGRRFPVGDGEIGVLLGEDANTLYAALPH</sequence>
<dbReference type="InterPro" id="IPR027381">
    <property type="entry name" value="LytR/CpsA/Psr_C"/>
</dbReference>
<dbReference type="RefSeq" id="WP_188964292.1">
    <property type="nucleotide sequence ID" value="NZ_BMOE01000014.1"/>
</dbReference>
<evidence type="ECO:0000256" key="2">
    <source>
        <dbReference type="SAM" id="MobiDB-lite"/>
    </source>
</evidence>
<evidence type="ECO:0000259" key="3">
    <source>
        <dbReference type="Pfam" id="PF03816"/>
    </source>
</evidence>
<dbReference type="Proteomes" id="UP000635726">
    <property type="component" value="Unassembled WGS sequence"/>
</dbReference>
<evidence type="ECO:0000256" key="1">
    <source>
        <dbReference type="ARBA" id="ARBA00006068"/>
    </source>
</evidence>
<feature type="domain" description="Cell envelope-related transcriptional attenuator" evidence="3">
    <location>
        <begin position="128"/>
        <end position="287"/>
    </location>
</feature>
<keyword evidence="6" id="KW-1185">Reference proteome</keyword>
<feature type="region of interest" description="Disordered" evidence="2">
    <location>
        <begin position="1"/>
        <end position="21"/>
    </location>
</feature>
<dbReference type="InterPro" id="IPR004474">
    <property type="entry name" value="LytR_CpsA_psr"/>
</dbReference>
<dbReference type="EMBL" id="BMOE01000014">
    <property type="protein sequence ID" value="GGJ85587.1"/>
    <property type="molecule type" value="Genomic_DNA"/>
</dbReference>
<organism evidence="5 6">
    <name type="scientific">Deinococcus aquiradiocola</name>
    <dbReference type="NCBI Taxonomy" id="393059"/>
    <lineage>
        <taxon>Bacteria</taxon>
        <taxon>Thermotogati</taxon>
        <taxon>Deinococcota</taxon>
        <taxon>Deinococci</taxon>
        <taxon>Deinococcales</taxon>
        <taxon>Deinococcaceae</taxon>
        <taxon>Deinococcus</taxon>
    </lineage>
</organism>
<gene>
    <name evidence="5" type="ORF">GCM10008939_31810</name>
</gene>
<dbReference type="PANTHER" id="PTHR33392:SF6">
    <property type="entry name" value="POLYISOPRENYL-TEICHOIC ACID--PEPTIDOGLYCAN TEICHOIC ACID TRANSFERASE TAGU"/>
    <property type="match status" value="1"/>
</dbReference>
<feature type="compositionally biased region" description="Pro residues" evidence="2">
    <location>
        <begin position="1"/>
        <end position="10"/>
    </location>
</feature>
<dbReference type="AlphaFoldDB" id="A0A917PNP2"/>
<name>A0A917PNP2_9DEIO</name>
<reference evidence="5" key="1">
    <citation type="journal article" date="2014" name="Int. J. Syst. Evol. Microbiol.">
        <title>Complete genome sequence of Corynebacterium casei LMG S-19264T (=DSM 44701T), isolated from a smear-ripened cheese.</title>
        <authorList>
            <consortium name="US DOE Joint Genome Institute (JGI-PGF)"/>
            <person name="Walter F."/>
            <person name="Albersmeier A."/>
            <person name="Kalinowski J."/>
            <person name="Ruckert C."/>
        </authorList>
    </citation>
    <scope>NUCLEOTIDE SEQUENCE</scope>
    <source>
        <strain evidence="5">JCM 14371</strain>
    </source>
</reference>
<reference evidence="5" key="2">
    <citation type="submission" date="2020-09" db="EMBL/GenBank/DDBJ databases">
        <authorList>
            <person name="Sun Q."/>
            <person name="Ohkuma M."/>
        </authorList>
    </citation>
    <scope>NUCLEOTIDE SEQUENCE</scope>
    <source>
        <strain evidence="5">JCM 14371</strain>
    </source>
</reference>
<evidence type="ECO:0000313" key="5">
    <source>
        <dbReference type="EMBL" id="GGJ85587.1"/>
    </source>
</evidence>
<dbReference type="Gene3D" id="3.40.630.190">
    <property type="entry name" value="LCP protein"/>
    <property type="match status" value="1"/>
</dbReference>
<dbReference type="NCBIfam" id="TIGR00350">
    <property type="entry name" value="lytR_cpsA_psr"/>
    <property type="match status" value="1"/>
</dbReference>
<evidence type="ECO:0000313" key="6">
    <source>
        <dbReference type="Proteomes" id="UP000635726"/>
    </source>
</evidence>